<accession>A0ABQ4EGQ4</accession>
<organism evidence="12 13">
    <name type="scientific">Plantactinospora mayteni</name>
    <dbReference type="NCBI Taxonomy" id="566021"/>
    <lineage>
        <taxon>Bacteria</taxon>
        <taxon>Bacillati</taxon>
        <taxon>Actinomycetota</taxon>
        <taxon>Actinomycetes</taxon>
        <taxon>Micromonosporales</taxon>
        <taxon>Micromonosporaceae</taxon>
        <taxon>Plantactinospora</taxon>
    </lineage>
</organism>
<feature type="transmembrane region" description="Helical" evidence="11">
    <location>
        <begin position="178"/>
        <end position="201"/>
    </location>
</feature>
<feature type="transmembrane region" description="Helical" evidence="11">
    <location>
        <begin position="221"/>
        <end position="251"/>
    </location>
</feature>
<evidence type="ECO:0000256" key="9">
    <source>
        <dbReference type="ARBA" id="ARBA00023136"/>
    </source>
</evidence>
<evidence type="ECO:0000313" key="13">
    <source>
        <dbReference type="Proteomes" id="UP000621500"/>
    </source>
</evidence>
<evidence type="ECO:0000256" key="11">
    <source>
        <dbReference type="SAM" id="Phobius"/>
    </source>
</evidence>
<gene>
    <name evidence="12" type="ORF">Pma05_04840</name>
</gene>
<evidence type="ECO:0000256" key="7">
    <source>
        <dbReference type="ARBA" id="ARBA00022824"/>
    </source>
</evidence>
<keyword evidence="3" id="KW-0337">GPI-anchor biosynthesis</keyword>
<feature type="compositionally biased region" description="Low complexity" evidence="10">
    <location>
        <begin position="1"/>
        <end position="22"/>
    </location>
</feature>
<evidence type="ECO:0000256" key="1">
    <source>
        <dbReference type="ARBA" id="ARBA00004477"/>
    </source>
</evidence>
<comment type="pathway">
    <text evidence="2">Glycolipid biosynthesis; glycosylphosphatidylinositol-anchor biosynthesis.</text>
</comment>
<dbReference type="Proteomes" id="UP000621500">
    <property type="component" value="Unassembled WGS sequence"/>
</dbReference>
<dbReference type="EMBL" id="BONX01000003">
    <property type="protein sequence ID" value="GIG93911.1"/>
    <property type="molecule type" value="Genomic_DNA"/>
</dbReference>
<keyword evidence="5" id="KW-0808">Transferase</keyword>
<feature type="transmembrane region" description="Helical" evidence="11">
    <location>
        <begin position="150"/>
        <end position="171"/>
    </location>
</feature>
<evidence type="ECO:0000256" key="6">
    <source>
        <dbReference type="ARBA" id="ARBA00022692"/>
    </source>
</evidence>
<feature type="compositionally biased region" description="Basic and acidic residues" evidence="10">
    <location>
        <begin position="23"/>
        <end position="39"/>
    </location>
</feature>
<keyword evidence="13" id="KW-1185">Reference proteome</keyword>
<keyword evidence="4" id="KW-0328">Glycosyltransferase</keyword>
<evidence type="ECO:0000256" key="10">
    <source>
        <dbReference type="SAM" id="MobiDB-lite"/>
    </source>
</evidence>
<evidence type="ECO:0000256" key="8">
    <source>
        <dbReference type="ARBA" id="ARBA00022989"/>
    </source>
</evidence>
<dbReference type="RefSeq" id="WP_203855586.1">
    <property type="nucleotide sequence ID" value="NZ_BAAAZQ010000002.1"/>
</dbReference>
<feature type="transmembrane region" description="Helical" evidence="11">
    <location>
        <begin position="263"/>
        <end position="282"/>
    </location>
</feature>
<protein>
    <submittedName>
        <fullName evidence="12">Membrane protein</fullName>
    </submittedName>
</protein>
<evidence type="ECO:0000256" key="4">
    <source>
        <dbReference type="ARBA" id="ARBA00022676"/>
    </source>
</evidence>
<keyword evidence="6 11" id="KW-0812">Transmembrane</keyword>
<proteinExistence type="predicted"/>
<evidence type="ECO:0000313" key="12">
    <source>
        <dbReference type="EMBL" id="GIG93911.1"/>
    </source>
</evidence>
<feature type="transmembrane region" description="Helical" evidence="11">
    <location>
        <begin position="322"/>
        <end position="343"/>
    </location>
</feature>
<comment type="caution">
    <text evidence="12">The sequence shown here is derived from an EMBL/GenBank/DDBJ whole genome shotgun (WGS) entry which is preliminary data.</text>
</comment>
<evidence type="ECO:0000256" key="5">
    <source>
        <dbReference type="ARBA" id="ARBA00022679"/>
    </source>
</evidence>
<feature type="transmembrane region" description="Helical" evidence="11">
    <location>
        <begin position="350"/>
        <end position="368"/>
    </location>
</feature>
<evidence type="ECO:0000256" key="2">
    <source>
        <dbReference type="ARBA" id="ARBA00004687"/>
    </source>
</evidence>
<dbReference type="PANTHER" id="PTHR12468">
    <property type="entry name" value="GPI MANNOSYLTRANSFERASE 2"/>
    <property type="match status" value="1"/>
</dbReference>
<dbReference type="InterPro" id="IPR007315">
    <property type="entry name" value="PIG-V/Gpi18"/>
</dbReference>
<feature type="region of interest" description="Disordered" evidence="10">
    <location>
        <begin position="1"/>
        <end position="51"/>
    </location>
</feature>
<reference evidence="12 13" key="1">
    <citation type="submission" date="2021-01" db="EMBL/GenBank/DDBJ databases">
        <title>Whole genome shotgun sequence of Plantactinospora mayteni NBRC 109088.</title>
        <authorList>
            <person name="Komaki H."/>
            <person name="Tamura T."/>
        </authorList>
    </citation>
    <scope>NUCLEOTIDE SEQUENCE [LARGE SCALE GENOMIC DNA]</scope>
    <source>
        <strain evidence="12 13">NBRC 109088</strain>
    </source>
</reference>
<feature type="transmembrane region" description="Helical" evidence="11">
    <location>
        <begin position="374"/>
        <end position="391"/>
    </location>
</feature>
<comment type="subcellular location">
    <subcellularLocation>
        <location evidence="1">Endoplasmic reticulum membrane</location>
        <topology evidence="1">Multi-pass membrane protein</topology>
    </subcellularLocation>
</comment>
<evidence type="ECO:0000256" key="3">
    <source>
        <dbReference type="ARBA" id="ARBA00022502"/>
    </source>
</evidence>
<feature type="compositionally biased region" description="Low complexity" evidence="10">
    <location>
        <begin position="41"/>
        <end position="50"/>
    </location>
</feature>
<sequence length="423" mass="45466">MSAPAATPSDADAVPPAAVSTDGSRDAEDGSGTPDRDALKAPGSAPAAGGRRWRWRWPDATPALLGYALVRFVGLLILVVFAWRAGPDPWWLLTGRFDSGWYQQIAVQGYDSAIPLQPDGSFRSSNLAFFPLLPLLIDVLTAVTPLSPAAAGLIVAWLASLAAAWGLYAVGRHLHSRAVGVLLAMLWGAVPHAVVQSMAYSEPLFVAFAAWSLYALLRREWLLAGALCLVAGLARPTASALIAAVGLTALVAIFRRQDGWRPWAAAALAPLGYLGYLTFVGLRLGRLDGYFYVQRESWGNTFDGGADTISAMNEVLTKPQLLAFYMVTLLIGIAIMLTVLLLLDRYPLPVLAFSVVSVAFVLGTAGAYYGKGRYLMPVFTLLLPVATALAAARRRTQVVVLTFLVLTSGWYAAYLTLDWRWSP</sequence>
<feature type="transmembrane region" description="Helical" evidence="11">
    <location>
        <begin position="398"/>
        <end position="417"/>
    </location>
</feature>
<keyword evidence="9 11" id="KW-0472">Membrane</keyword>
<feature type="transmembrane region" description="Helical" evidence="11">
    <location>
        <begin position="64"/>
        <end position="83"/>
    </location>
</feature>
<keyword evidence="7" id="KW-0256">Endoplasmic reticulum</keyword>
<keyword evidence="8 11" id="KW-1133">Transmembrane helix</keyword>
<name>A0ABQ4EGQ4_9ACTN</name>
<dbReference type="PANTHER" id="PTHR12468:SF2">
    <property type="entry name" value="GPI MANNOSYLTRANSFERASE 2"/>
    <property type="match status" value="1"/>
</dbReference>